<dbReference type="Proteomes" id="UP000887568">
    <property type="component" value="Unplaced"/>
</dbReference>
<dbReference type="AlphaFoldDB" id="A0A914A416"/>
<name>A0A914A416_PATMI</name>
<evidence type="ECO:0000256" key="1">
    <source>
        <dbReference type="SAM" id="Phobius"/>
    </source>
</evidence>
<dbReference type="GeneID" id="119729698"/>
<accession>A0A914A416</accession>
<evidence type="ECO:0000313" key="3">
    <source>
        <dbReference type="Proteomes" id="UP000887568"/>
    </source>
</evidence>
<organism evidence="2 3">
    <name type="scientific">Patiria miniata</name>
    <name type="common">Bat star</name>
    <name type="synonym">Asterina miniata</name>
    <dbReference type="NCBI Taxonomy" id="46514"/>
    <lineage>
        <taxon>Eukaryota</taxon>
        <taxon>Metazoa</taxon>
        <taxon>Echinodermata</taxon>
        <taxon>Eleutherozoa</taxon>
        <taxon>Asterozoa</taxon>
        <taxon>Asteroidea</taxon>
        <taxon>Valvatacea</taxon>
        <taxon>Valvatida</taxon>
        <taxon>Asterinidae</taxon>
        <taxon>Patiria</taxon>
    </lineage>
</organism>
<keyword evidence="1" id="KW-0472">Membrane</keyword>
<reference evidence="2" key="1">
    <citation type="submission" date="2022-11" db="UniProtKB">
        <authorList>
            <consortium name="EnsemblMetazoa"/>
        </authorList>
    </citation>
    <scope>IDENTIFICATION</scope>
</reference>
<proteinExistence type="predicted"/>
<evidence type="ECO:0000313" key="2">
    <source>
        <dbReference type="EnsemblMetazoa" id="XP_038058309.1"/>
    </source>
</evidence>
<keyword evidence="1" id="KW-1133">Transmembrane helix</keyword>
<keyword evidence="3" id="KW-1185">Reference proteome</keyword>
<feature type="transmembrane region" description="Helical" evidence="1">
    <location>
        <begin position="126"/>
        <end position="150"/>
    </location>
</feature>
<sequence length="154" mass="17462">MRDVMLDKLAVCSFVIFIFSFLAPRVLGLPLHSKTENDVTDFDLTDVHGANHEHKRAAFLLNGGANSREDDSFSPHRTNGTNTKNREGIGLLRIRRSSDDYNYEEKHEDYYEGGGAEEVGGGRKRMIAFTIFFLWVCWVFIACSILRLVAKNMA</sequence>
<dbReference type="OMA" id="MIAFTIF"/>
<dbReference type="OrthoDB" id="10463188at2759"/>
<keyword evidence="1" id="KW-0812">Transmembrane</keyword>
<evidence type="ECO:0008006" key="4">
    <source>
        <dbReference type="Google" id="ProtNLM"/>
    </source>
</evidence>
<protein>
    <recommendedName>
        <fullName evidence="4">Transmembrane protein</fullName>
    </recommendedName>
</protein>
<dbReference type="RefSeq" id="XP_038058309.1">
    <property type="nucleotide sequence ID" value="XM_038202381.1"/>
</dbReference>
<dbReference type="EnsemblMetazoa" id="XM_038202381.1">
    <property type="protein sequence ID" value="XP_038058309.1"/>
    <property type="gene ID" value="LOC119729698"/>
</dbReference>